<protein>
    <recommendedName>
        <fullName evidence="5">Lipoprotein</fullName>
    </recommendedName>
</protein>
<evidence type="ECO:0008006" key="5">
    <source>
        <dbReference type="Google" id="ProtNLM"/>
    </source>
</evidence>
<gene>
    <name evidence="3" type="ORF">SAMN04488557_0801</name>
</gene>
<dbReference type="AlphaFoldDB" id="A0A1I7MYX5"/>
<keyword evidence="2" id="KW-0732">Signal</keyword>
<evidence type="ECO:0000256" key="1">
    <source>
        <dbReference type="SAM" id="MobiDB-lite"/>
    </source>
</evidence>
<name>A0A1I7MYX5_9HYPH</name>
<feature type="compositionally biased region" description="Low complexity" evidence="1">
    <location>
        <begin position="206"/>
        <end position="216"/>
    </location>
</feature>
<feature type="region of interest" description="Disordered" evidence="1">
    <location>
        <begin position="167"/>
        <end position="216"/>
    </location>
</feature>
<dbReference type="Proteomes" id="UP000199423">
    <property type="component" value="Unassembled WGS sequence"/>
</dbReference>
<organism evidence="3 4">
    <name type="scientific">Hyphomicrobium facile</name>
    <dbReference type="NCBI Taxonomy" id="51670"/>
    <lineage>
        <taxon>Bacteria</taxon>
        <taxon>Pseudomonadati</taxon>
        <taxon>Pseudomonadota</taxon>
        <taxon>Alphaproteobacteria</taxon>
        <taxon>Hyphomicrobiales</taxon>
        <taxon>Hyphomicrobiaceae</taxon>
        <taxon>Hyphomicrobium</taxon>
    </lineage>
</organism>
<dbReference type="PROSITE" id="PS51257">
    <property type="entry name" value="PROKAR_LIPOPROTEIN"/>
    <property type="match status" value="1"/>
</dbReference>
<feature type="chain" id="PRO_5011607889" description="Lipoprotein" evidence="2">
    <location>
        <begin position="24"/>
        <end position="216"/>
    </location>
</feature>
<sequence length="216" mass="22454">MPVRRPSILVPALLTIAALTGCAGNAPELQSQLQSLSIPSTSENTPTVAALPGEPQGGKLISGATGSATEIYSRLARGAMTCWFPVGGPLKKDYVFHATADAPSRGGKAEIVIHERDSSQPNPRGPKAFVIAIQPTGDSSANLTAENRKMPNPFAAAMTDDISRWAKGTDGCATTSPTPGWIPAPPETANAVQPVKKSKDQKPKVKAAQAKPAQQP</sequence>
<accession>A0A1I7MYX5</accession>
<dbReference type="EMBL" id="FPCH01000001">
    <property type="protein sequence ID" value="SFV27602.1"/>
    <property type="molecule type" value="Genomic_DNA"/>
</dbReference>
<feature type="signal peptide" evidence="2">
    <location>
        <begin position="1"/>
        <end position="23"/>
    </location>
</feature>
<evidence type="ECO:0000256" key="2">
    <source>
        <dbReference type="SAM" id="SignalP"/>
    </source>
</evidence>
<proteinExistence type="predicted"/>
<evidence type="ECO:0000313" key="3">
    <source>
        <dbReference type="EMBL" id="SFV27602.1"/>
    </source>
</evidence>
<reference evidence="4" key="1">
    <citation type="submission" date="2016-10" db="EMBL/GenBank/DDBJ databases">
        <authorList>
            <person name="Varghese N."/>
            <person name="Submissions S."/>
        </authorList>
    </citation>
    <scope>NUCLEOTIDE SEQUENCE [LARGE SCALE GENOMIC DNA]</scope>
    <source>
        <strain evidence="4">DSM 1565</strain>
    </source>
</reference>
<evidence type="ECO:0000313" key="4">
    <source>
        <dbReference type="Proteomes" id="UP000199423"/>
    </source>
</evidence>
<keyword evidence="4" id="KW-1185">Reference proteome</keyword>